<evidence type="ECO:0000313" key="13">
    <source>
        <dbReference type="Proteomes" id="UP000504632"/>
    </source>
</evidence>
<keyword evidence="2" id="KW-1003">Cell membrane</keyword>
<evidence type="ECO:0000256" key="1">
    <source>
        <dbReference type="ARBA" id="ARBA00004651"/>
    </source>
</evidence>
<keyword evidence="13" id="KW-1185">Reference proteome</keyword>
<reference evidence="14" key="1">
    <citation type="submission" date="2025-08" db="UniProtKB">
        <authorList>
            <consortium name="RefSeq"/>
        </authorList>
    </citation>
    <scope>IDENTIFICATION</scope>
</reference>
<protein>
    <submittedName>
        <fullName evidence="14">C3a anaphylatoxin chemotactic receptor-like</fullName>
    </submittedName>
</protein>
<feature type="transmembrane region" description="Helical" evidence="11">
    <location>
        <begin position="261"/>
        <end position="283"/>
    </location>
</feature>
<dbReference type="SUPFAM" id="SSF81321">
    <property type="entry name" value="Family A G protein-coupled receptor-like"/>
    <property type="match status" value="1"/>
</dbReference>
<dbReference type="PROSITE" id="PS00237">
    <property type="entry name" value="G_PROTEIN_RECEP_F1_1"/>
    <property type="match status" value="1"/>
</dbReference>
<dbReference type="InterPro" id="IPR017452">
    <property type="entry name" value="GPCR_Rhodpsn_7TM"/>
</dbReference>
<keyword evidence="6 11" id="KW-0472">Membrane</keyword>
<dbReference type="PRINTS" id="PR00237">
    <property type="entry name" value="GPCRRHODOPSN"/>
</dbReference>
<feature type="transmembrane region" description="Helical" evidence="11">
    <location>
        <begin position="134"/>
        <end position="153"/>
    </location>
</feature>
<evidence type="ECO:0000256" key="6">
    <source>
        <dbReference type="ARBA" id="ARBA00023136"/>
    </source>
</evidence>
<keyword evidence="8" id="KW-0325">Glycoprotein</keyword>
<comment type="subcellular location">
    <subcellularLocation>
        <location evidence="1">Cell membrane</location>
        <topology evidence="1">Multi-pass membrane protein</topology>
    </subcellularLocation>
</comment>
<feature type="transmembrane region" description="Helical" evidence="11">
    <location>
        <begin position="20"/>
        <end position="45"/>
    </location>
</feature>
<dbReference type="GO" id="GO:0016493">
    <property type="term" value="F:C-C chemokine receptor activity"/>
    <property type="evidence" value="ECO:0007669"/>
    <property type="project" value="TreeGrafter"/>
</dbReference>
<dbReference type="InterPro" id="IPR000276">
    <property type="entry name" value="GPCR_Rhodpsn"/>
</dbReference>
<dbReference type="GO" id="GO:0019957">
    <property type="term" value="F:C-C chemokine binding"/>
    <property type="evidence" value="ECO:0007669"/>
    <property type="project" value="TreeGrafter"/>
</dbReference>
<gene>
    <name evidence="14" type="primary">LOC115827436</name>
</gene>
<dbReference type="PROSITE" id="PS50262">
    <property type="entry name" value="G_PROTEIN_RECEP_F1_2"/>
    <property type="match status" value="1"/>
</dbReference>
<dbReference type="GeneID" id="115827436"/>
<feature type="transmembrane region" description="Helical" evidence="11">
    <location>
        <begin position="181"/>
        <end position="202"/>
    </location>
</feature>
<comment type="similarity">
    <text evidence="10">Belongs to the G-protein coupled receptor 1 family.</text>
</comment>
<dbReference type="RefSeq" id="XP_030647131.1">
    <property type="nucleotide sequence ID" value="XM_030791271.1"/>
</dbReference>
<evidence type="ECO:0000256" key="10">
    <source>
        <dbReference type="RuleBase" id="RU000688"/>
    </source>
</evidence>
<evidence type="ECO:0000256" key="5">
    <source>
        <dbReference type="ARBA" id="ARBA00023040"/>
    </source>
</evidence>
<feature type="transmembrane region" description="Helical" evidence="11">
    <location>
        <begin position="222"/>
        <end position="249"/>
    </location>
</feature>
<feature type="domain" description="G-protein coupled receptors family 1 profile" evidence="12">
    <location>
        <begin position="36"/>
        <end position="281"/>
    </location>
</feature>
<name>A0A6J2WS49_CHACN</name>
<dbReference type="GO" id="GO:0019722">
    <property type="term" value="P:calcium-mediated signaling"/>
    <property type="evidence" value="ECO:0007669"/>
    <property type="project" value="TreeGrafter"/>
</dbReference>
<feature type="transmembrane region" description="Helical" evidence="11">
    <location>
        <begin position="96"/>
        <end position="113"/>
    </location>
</feature>
<sequence>MQHHNSTNMSIPYRATPENVATSAVLGLCFVLGIPGNLAVLVVVGQRLKNGNFTLKLMFSLAISDLLTLVSLPLWIKALLHGWIFGLVLCKMISYLVYWSIYSSVLCVTLLSVHRYLQVLYSRKWSKLGRKGELMLLIGVWILSGILSSYSLFQRQVTFQDRDKLLHCDKKYKDDGERVCILVLETVSLFVVPFSVLAFSYFTLNKKVSHMVLFRSKRMTKLVARIVLVFFLLWTPVHINNVLMIAATLGKSDRLSSITETMAGLSGALTFINSCVNPFLYAFSAQVLRRQTPMGEST</sequence>
<dbReference type="Proteomes" id="UP000504632">
    <property type="component" value="Chromosome 14"/>
</dbReference>
<dbReference type="InterPro" id="IPR050119">
    <property type="entry name" value="CCR1-9-like"/>
</dbReference>
<evidence type="ECO:0000259" key="12">
    <source>
        <dbReference type="PROSITE" id="PS50262"/>
    </source>
</evidence>
<organism evidence="13 14">
    <name type="scientific">Chanos chanos</name>
    <name type="common">Milkfish</name>
    <name type="synonym">Mugil chanos</name>
    <dbReference type="NCBI Taxonomy" id="29144"/>
    <lineage>
        <taxon>Eukaryota</taxon>
        <taxon>Metazoa</taxon>
        <taxon>Chordata</taxon>
        <taxon>Craniata</taxon>
        <taxon>Vertebrata</taxon>
        <taxon>Euteleostomi</taxon>
        <taxon>Actinopterygii</taxon>
        <taxon>Neopterygii</taxon>
        <taxon>Teleostei</taxon>
        <taxon>Ostariophysi</taxon>
        <taxon>Gonorynchiformes</taxon>
        <taxon>Chanidae</taxon>
        <taxon>Chanos</taxon>
    </lineage>
</organism>
<evidence type="ECO:0000313" key="14">
    <source>
        <dbReference type="RefSeq" id="XP_030647131.1"/>
    </source>
</evidence>
<evidence type="ECO:0000256" key="3">
    <source>
        <dbReference type="ARBA" id="ARBA00022692"/>
    </source>
</evidence>
<dbReference type="FunFam" id="1.20.1070.10:FF:000109">
    <property type="entry name" value="Leukotriene B4 receptor"/>
    <property type="match status" value="1"/>
</dbReference>
<dbReference type="PANTHER" id="PTHR10489:SF946">
    <property type="entry name" value="LEUKOTRIENE B4 RECEPTOR 1-LIKE"/>
    <property type="match status" value="1"/>
</dbReference>
<keyword evidence="4 11" id="KW-1133">Transmembrane helix</keyword>
<dbReference type="OrthoDB" id="5968937at2759"/>
<dbReference type="Gene3D" id="1.20.1070.10">
    <property type="entry name" value="Rhodopsin 7-helix transmembrane proteins"/>
    <property type="match status" value="1"/>
</dbReference>
<keyword evidence="5 10" id="KW-0297">G-protein coupled receptor</keyword>
<keyword evidence="7 10" id="KW-0675">Receptor</keyword>
<evidence type="ECO:0000256" key="4">
    <source>
        <dbReference type="ARBA" id="ARBA00022989"/>
    </source>
</evidence>
<keyword evidence="3 10" id="KW-0812">Transmembrane</keyword>
<dbReference type="GO" id="GO:0004974">
    <property type="term" value="F:leukotriene receptor activity"/>
    <property type="evidence" value="ECO:0007669"/>
    <property type="project" value="UniProtKB-ARBA"/>
</dbReference>
<dbReference type="InParanoid" id="A0A6J2WS49"/>
<keyword evidence="9 10" id="KW-0807">Transducer</keyword>
<dbReference type="PANTHER" id="PTHR10489">
    <property type="entry name" value="CELL ADHESION MOLECULE"/>
    <property type="match status" value="1"/>
</dbReference>
<dbReference type="GO" id="GO:0007204">
    <property type="term" value="P:positive regulation of cytosolic calcium ion concentration"/>
    <property type="evidence" value="ECO:0007669"/>
    <property type="project" value="TreeGrafter"/>
</dbReference>
<dbReference type="AlphaFoldDB" id="A0A6J2WS49"/>
<dbReference type="GO" id="GO:0006955">
    <property type="term" value="P:immune response"/>
    <property type="evidence" value="ECO:0007669"/>
    <property type="project" value="TreeGrafter"/>
</dbReference>
<evidence type="ECO:0000256" key="11">
    <source>
        <dbReference type="SAM" id="Phobius"/>
    </source>
</evidence>
<dbReference type="GO" id="GO:0009897">
    <property type="term" value="C:external side of plasma membrane"/>
    <property type="evidence" value="ECO:0007669"/>
    <property type="project" value="TreeGrafter"/>
</dbReference>
<evidence type="ECO:0000256" key="8">
    <source>
        <dbReference type="ARBA" id="ARBA00023180"/>
    </source>
</evidence>
<evidence type="ECO:0000256" key="7">
    <source>
        <dbReference type="ARBA" id="ARBA00023170"/>
    </source>
</evidence>
<evidence type="ECO:0000256" key="2">
    <source>
        <dbReference type="ARBA" id="ARBA00022475"/>
    </source>
</evidence>
<evidence type="ECO:0000256" key="9">
    <source>
        <dbReference type="ARBA" id="ARBA00023224"/>
    </source>
</evidence>
<feature type="transmembrane region" description="Helical" evidence="11">
    <location>
        <begin position="57"/>
        <end position="76"/>
    </location>
</feature>
<dbReference type="Pfam" id="PF00001">
    <property type="entry name" value="7tm_1"/>
    <property type="match status" value="1"/>
</dbReference>
<dbReference type="GO" id="GO:0060326">
    <property type="term" value="P:cell chemotaxis"/>
    <property type="evidence" value="ECO:0007669"/>
    <property type="project" value="TreeGrafter"/>
</dbReference>
<proteinExistence type="inferred from homology"/>
<accession>A0A6J2WS49</accession>